<dbReference type="Gene3D" id="1.20.140.10">
    <property type="entry name" value="Butyryl-CoA Dehydrogenase, subunit A, domain 3"/>
    <property type="match status" value="1"/>
</dbReference>
<keyword evidence="6" id="KW-0813">Transport</keyword>
<dbReference type="CDD" id="cd00548">
    <property type="entry name" value="NrfA-like"/>
    <property type="match status" value="1"/>
</dbReference>
<dbReference type="PIRSF" id="PIRSF000243">
    <property type="entry name" value="Cyt_c552"/>
    <property type="match status" value="1"/>
</dbReference>
<dbReference type="InterPro" id="IPR003321">
    <property type="entry name" value="Cyt_c552"/>
</dbReference>
<evidence type="ECO:0000256" key="14">
    <source>
        <dbReference type="ARBA" id="ARBA00023004"/>
    </source>
</evidence>
<evidence type="ECO:0000256" key="3">
    <source>
        <dbReference type="ARBA" id="ARBA00005096"/>
    </source>
</evidence>
<dbReference type="Gene3D" id="1.10.1130.10">
    <property type="entry name" value="Flavocytochrome C3, Chain A"/>
    <property type="match status" value="1"/>
</dbReference>
<dbReference type="SUPFAM" id="SSF48695">
    <property type="entry name" value="Multiheme cytochromes"/>
    <property type="match status" value="1"/>
</dbReference>
<dbReference type="PANTHER" id="PTHR30633:SF0">
    <property type="entry name" value="CYTOCHROME C-552"/>
    <property type="match status" value="1"/>
</dbReference>
<dbReference type="Pfam" id="PF02335">
    <property type="entry name" value="Cytochrom_C552"/>
    <property type="match status" value="1"/>
</dbReference>
<dbReference type="FunFam" id="1.20.140.10:FF:000014">
    <property type="entry name" value="Cytochrome c-552"/>
    <property type="match status" value="1"/>
</dbReference>
<evidence type="ECO:0000256" key="6">
    <source>
        <dbReference type="ARBA" id="ARBA00022448"/>
    </source>
</evidence>
<dbReference type="EC" id="1.7.2.2" evidence="5"/>
<reference evidence="19 20" key="1">
    <citation type="submission" date="2016-11" db="EMBL/GenBank/DDBJ databases">
        <authorList>
            <person name="Jaros S."/>
            <person name="Januszkiewicz K."/>
            <person name="Wedrychowicz H."/>
        </authorList>
    </citation>
    <scope>NUCLEOTIDE SEQUENCE [LARGE SCALE GENOMIC DNA]</scope>
    <source>
        <strain evidence="19 20">KHT3</strain>
    </source>
</reference>
<evidence type="ECO:0000256" key="11">
    <source>
        <dbReference type="ARBA" id="ARBA00022837"/>
    </source>
</evidence>
<dbReference type="Proteomes" id="UP000184130">
    <property type="component" value="Unassembled WGS sequence"/>
</dbReference>
<protein>
    <recommendedName>
        <fullName evidence="16">Cytochrome c-552</fullName>
        <ecNumber evidence="5">1.7.2.2</ecNumber>
    </recommendedName>
    <alternativeName>
        <fullName evidence="17">Ammonia-forming cytochrome c nitrite reductase</fullName>
    </alternativeName>
</protein>
<evidence type="ECO:0000256" key="2">
    <source>
        <dbReference type="ARBA" id="ARBA00004418"/>
    </source>
</evidence>
<dbReference type="InterPro" id="IPR036280">
    <property type="entry name" value="Multihaem_cyt_sf"/>
</dbReference>
<comment type="pathway">
    <text evidence="3">Nitrogen metabolism; nitrate reduction (assimilation).</text>
</comment>
<keyword evidence="13" id="KW-0560">Oxidoreductase</keyword>
<comment type="similarity">
    <text evidence="4">Belongs to the cytochrome c-552 family.</text>
</comment>
<evidence type="ECO:0000256" key="13">
    <source>
        <dbReference type="ARBA" id="ARBA00023002"/>
    </source>
</evidence>
<evidence type="ECO:0000256" key="9">
    <source>
        <dbReference type="ARBA" id="ARBA00022729"/>
    </source>
</evidence>
<name>A0A1M6YUT4_XYLRU</name>
<dbReference type="NCBIfam" id="NF008339">
    <property type="entry name" value="PRK11125.1"/>
    <property type="match status" value="1"/>
</dbReference>
<evidence type="ECO:0000256" key="1">
    <source>
        <dbReference type="ARBA" id="ARBA00001926"/>
    </source>
</evidence>
<keyword evidence="10" id="KW-0574">Periplasm</keyword>
<evidence type="ECO:0000256" key="17">
    <source>
        <dbReference type="ARBA" id="ARBA00075247"/>
    </source>
</evidence>
<keyword evidence="14" id="KW-0408">Iron</keyword>
<dbReference type="GO" id="GO:0042279">
    <property type="term" value="F:nitrite reductase (cytochrome, ammonia-forming) activity"/>
    <property type="evidence" value="ECO:0007669"/>
    <property type="project" value="UniProtKB-EC"/>
</dbReference>
<keyword evidence="18" id="KW-0812">Transmembrane</keyword>
<dbReference type="GO" id="GO:0030288">
    <property type="term" value="C:outer membrane-bounded periplasmic space"/>
    <property type="evidence" value="ECO:0007669"/>
    <property type="project" value="UniProtKB-ARBA"/>
</dbReference>
<evidence type="ECO:0000256" key="5">
    <source>
        <dbReference type="ARBA" id="ARBA00011887"/>
    </source>
</evidence>
<dbReference type="GO" id="GO:0019645">
    <property type="term" value="P:anaerobic electron transport chain"/>
    <property type="evidence" value="ECO:0007669"/>
    <property type="project" value="TreeGrafter"/>
</dbReference>
<evidence type="ECO:0000256" key="10">
    <source>
        <dbReference type="ARBA" id="ARBA00022764"/>
    </source>
</evidence>
<dbReference type="RefSeq" id="WP_073211480.1">
    <property type="nucleotide sequence ID" value="NZ_FRBD01000033.1"/>
</dbReference>
<proteinExistence type="inferred from homology"/>
<evidence type="ECO:0000256" key="16">
    <source>
        <dbReference type="ARBA" id="ARBA00070461"/>
    </source>
</evidence>
<evidence type="ECO:0000256" key="12">
    <source>
        <dbReference type="ARBA" id="ARBA00022982"/>
    </source>
</evidence>
<sequence length="519" mass="59274">MAKQLKQWQGWILFGGSMAVVFILGLLVSSLMERRAEVASVFNNKRTVFEDEIIAQNEKFKADYPREYETWAMTEDTTFKSKYNSSQEVDVLEQRPEMVVLWAGYAFSRHYNTPRGHKHALEDMRKILRTGNPGIMVKTADGSDSIAVDMQPATCWTCKGPDVPRMMRELGNGKDQFDPANFYAKKWSELGAEEVNTIGCSDCHDARTMDLRPARPALYEAFARRGLDVKNATHQEMRSLVCAQCHVEYYFIKPNDEKNPGKANYLVFPHDKGLTCEAAEEYYDEIGFYDYIHPLSGTKILKAQHPGWEMSQHGIHAQRGVSCADCHMPYKQEGGVKFSDHQIQSPLAKIDRTCQTCHRQDAEVLRQNVYDRQEKCNEVRNRAEQELARAHFEAKFIIDKGATEAEMAPIQALLRKSQWRWDYAIASHGATFHAPQEVTRLLSHSVDYAQQARLLIARVAAKHGHTEAIPVPDYSTKAKAQAAIGLNMQKLNENKQRFLQEIEPKWIEEAKKNGKLIEI</sequence>
<dbReference type="PANTHER" id="PTHR30633">
    <property type="entry name" value="CYTOCHROME C-552 RESPIRATORY NITRITE REDUCTASE"/>
    <property type="match status" value="1"/>
</dbReference>
<feature type="transmembrane region" description="Helical" evidence="18">
    <location>
        <begin position="12"/>
        <end position="32"/>
    </location>
</feature>
<evidence type="ECO:0000256" key="15">
    <source>
        <dbReference type="ARBA" id="ARBA00049131"/>
    </source>
</evidence>
<keyword evidence="18" id="KW-1133">Transmembrane helix</keyword>
<evidence type="ECO:0000256" key="4">
    <source>
        <dbReference type="ARBA" id="ARBA00009288"/>
    </source>
</evidence>
<evidence type="ECO:0000256" key="7">
    <source>
        <dbReference type="ARBA" id="ARBA00022617"/>
    </source>
</evidence>
<dbReference type="GO" id="GO:0020037">
    <property type="term" value="F:heme binding"/>
    <property type="evidence" value="ECO:0007669"/>
    <property type="project" value="TreeGrafter"/>
</dbReference>
<comment type="catalytic activity">
    <reaction evidence="15">
        <text>6 Fe(III)-[cytochrome c] + NH4(+) + 2 H2O = 6 Fe(II)-[cytochrome c] + nitrite + 8 H(+)</text>
        <dbReference type="Rhea" id="RHEA:13089"/>
        <dbReference type="Rhea" id="RHEA-COMP:10350"/>
        <dbReference type="Rhea" id="RHEA-COMP:14399"/>
        <dbReference type="ChEBI" id="CHEBI:15377"/>
        <dbReference type="ChEBI" id="CHEBI:15378"/>
        <dbReference type="ChEBI" id="CHEBI:16301"/>
        <dbReference type="ChEBI" id="CHEBI:28938"/>
        <dbReference type="ChEBI" id="CHEBI:29033"/>
        <dbReference type="ChEBI" id="CHEBI:29034"/>
        <dbReference type="EC" id="1.7.2.2"/>
    </reaction>
</comment>
<organism evidence="19 20">
    <name type="scientific">Xylanibacter ruminicola</name>
    <name type="common">Prevotella ruminicola</name>
    <dbReference type="NCBI Taxonomy" id="839"/>
    <lineage>
        <taxon>Bacteria</taxon>
        <taxon>Pseudomonadati</taxon>
        <taxon>Bacteroidota</taxon>
        <taxon>Bacteroidia</taxon>
        <taxon>Bacteroidales</taxon>
        <taxon>Prevotellaceae</taxon>
        <taxon>Xylanibacter</taxon>
    </lineage>
</organism>
<comment type="cofactor">
    <cofactor evidence="1">
        <name>heme c</name>
        <dbReference type="ChEBI" id="CHEBI:61717"/>
    </cofactor>
</comment>
<keyword evidence="9" id="KW-0732">Signal</keyword>
<keyword evidence="8" id="KW-0479">Metal-binding</keyword>
<dbReference type="GO" id="GO:0046872">
    <property type="term" value="F:metal ion binding"/>
    <property type="evidence" value="ECO:0007669"/>
    <property type="project" value="UniProtKB-KW"/>
</dbReference>
<dbReference type="OrthoDB" id="9780421at2"/>
<accession>A0A1M6YUT4</accession>
<comment type="subcellular location">
    <subcellularLocation>
        <location evidence="2">Periplasm</location>
    </subcellularLocation>
</comment>
<keyword evidence="12" id="KW-0249">Electron transport</keyword>
<evidence type="ECO:0000256" key="8">
    <source>
        <dbReference type="ARBA" id="ARBA00022723"/>
    </source>
</evidence>
<evidence type="ECO:0000313" key="19">
    <source>
        <dbReference type="EMBL" id="SHL21890.1"/>
    </source>
</evidence>
<gene>
    <name evidence="19" type="ORF">SAMN05216463_13316</name>
</gene>
<keyword evidence="11" id="KW-0106">Calcium</keyword>
<keyword evidence="18" id="KW-0472">Membrane</keyword>
<dbReference type="AlphaFoldDB" id="A0A1M6YUT4"/>
<evidence type="ECO:0000256" key="18">
    <source>
        <dbReference type="SAM" id="Phobius"/>
    </source>
</evidence>
<keyword evidence="7" id="KW-0349">Heme</keyword>
<dbReference type="EMBL" id="FRBD01000033">
    <property type="protein sequence ID" value="SHL21890.1"/>
    <property type="molecule type" value="Genomic_DNA"/>
</dbReference>
<evidence type="ECO:0000313" key="20">
    <source>
        <dbReference type="Proteomes" id="UP000184130"/>
    </source>
</evidence>